<reference evidence="4" key="1">
    <citation type="submission" date="2023-06" db="EMBL/GenBank/DDBJ databases">
        <title>Genome-scale phylogeny and comparative genomics of the fungal order Sordariales.</title>
        <authorList>
            <consortium name="Lawrence Berkeley National Laboratory"/>
            <person name="Hensen N."/>
            <person name="Bonometti L."/>
            <person name="Westerberg I."/>
            <person name="Brannstrom I.O."/>
            <person name="Guillou S."/>
            <person name="Cros-Aarteil S."/>
            <person name="Calhoun S."/>
            <person name="Haridas S."/>
            <person name="Kuo A."/>
            <person name="Mondo S."/>
            <person name="Pangilinan J."/>
            <person name="Riley R."/>
            <person name="Labutti K."/>
            <person name="Andreopoulos B."/>
            <person name="Lipzen A."/>
            <person name="Chen C."/>
            <person name="Yanf M."/>
            <person name="Daum C."/>
            <person name="Ng V."/>
            <person name="Clum A."/>
            <person name="Steindorff A."/>
            <person name="Ohm R."/>
            <person name="Martin F."/>
            <person name="Silar P."/>
            <person name="Natvig D."/>
            <person name="Lalanne C."/>
            <person name="Gautier V."/>
            <person name="Ament-Velasquez S.L."/>
            <person name="Kruys A."/>
            <person name="Hutchinson M.I."/>
            <person name="Powell A.J."/>
            <person name="Barry K."/>
            <person name="Miller A.N."/>
            <person name="Grigoriev I.V."/>
            <person name="Debuchy R."/>
            <person name="Gladieux P."/>
            <person name="Thoren M.H."/>
            <person name="Johannesson H."/>
        </authorList>
    </citation>
    <scope>NUCLEOTIDE SEQUENCE</scope>
    <source>
        <strain evidence="4">8032-3</strain>
    </source>
</reference>
<keyword evidence="2" id="KW-0479">Metal-binding</keyword>
<evidence type="ECO:0000256" key="1">
    <source>
        <dbReference type="ARBA" id="ARBA00010211"/>
    </source>
</evidence>
<dbReference type="Gene3D" id="3.90.850.10">
    <property type="entry name" value="Fumarylacetoacetase-like, C-terminal domain"/>
    <property type="match status" value="1"/>
</dbReference>
<dbReference type="InterPro" id="IPR036663">
    <property type="entry name" value="Fumarylacetoacetase_C_sf"/>
</dbReference>
<dbReference type="FunFam" id="3.90.850.10:FF:000002">
    <property type="entry name" value="2-hydroxyhepta-2,4-diene-1,7-dioate isomerase"/>
    <property type="match status" value="1"/>
</dbReference>
<sequence>MAGSAWTHAVRFIAQEDGQPHLGQVDAAKWPDVGLAVEKGDKVDVKVVTGTVFDGQVTSHVLHIAQLLSPLRMEEVPLIRGIGLNYFEHAQEANLAIPDEPMLFIKARTALIGPSPSDTIIIPRFVQDETSDYEAELGVVLGKPGRNIPEVEAMDYVLGYTCSNDVSARKQQFKNNQVSFSKGLDTSAPIGPVLVSKEAIKDPHRLRVKAIYNGNVVQDFNTSDMIFNIPKLISYLSQGTTLEKGTIIMSGTGPGVGILRKPKIFLGPGDDIRVEIANIGTLISKVRYE</sequence>
<dbReference type="PANTHER" id="PTHR11820:SF112">
    <property type="entry name" value="FUMARYLACETOACETATE HYDROLASE FAMILY PROTEIN (AFU_ORTHOLOGUE AFUA_1G02370)-RELATED"/>
    <property type="match status" value="1"/>
</dbReference>
<dbReference type="GO" id="GO:0050163">
    <property type="term" value="F:oxaloacetate tautomerase activity"/>
    <property type="evidence" value="ECO:0007669"/>
    <property type="project" value="UniProtKB-ARBA"/>
</dbReference>
<dbReference type="GO" id="GO:0006107">
    <property type="term" value="P:oxaloacetate metabolic process"/>
    <property type="evidence" value="ECO:0007669"/>
    <property type="project" value="UniProtKB-ARBA"/>
</dbReference>
<organism evidence="4 5">
    <name type="scientific">Phialemonium atrogriseum</name>
    <dbReference type="NCBI Taxonomy" id="1093897"/>
    <lineage>
        <taxon>Eukaryota</taxon>
        <taxon>Fungi</taxon>
        <taxon>Dikarya</taxon>
        <taxon>Ascomycota</taxon>
        <taxon>Pezizomycotina</taxon>
        <taxon>Sordariomycetes</taxon>
        <taxon>Sordariomycetidae</taxon>
        <taxon>Cephalothecales</taxon>
        <taxon>Cephalothecaceae</taxon>
        <taxon>Phialemonium</taxon>
    </lineage>
</organism>
<evidence type="ECO:0000259" key="3">
    <source>
        <dbReference type="Pfam" id="PF01557"/>
    </source>
</evidence>
<keyword evidence="5" id="KW-1185">Reference proteome</keyword>
<protein>
    <recommendedName>
        <fullName evidence="3">Fumarylacetoacetase-like C-terminal domain-containing protein</fullName>
    </recommendedName>
</protein>
<dbReference type="PANTHER" id="PTHR11820">
    <property type="entry name" value="ACYLPYRUVASE"/>
    <property type="match status" value="1"/>
</dbReference>
<dbReference type="GeneID" id="85315376"/>
<dbReference type="AlphaFoldDB" id="A0AAJ0FCA9"/>
<dbReference type="SUPFAM" id="SSF56529">
    <property type="entry name" value="FAH"/>
    <property type="match status" value="1"/>
</dbReference>
<dbReference type="EMBL" id="MU839046">
    <property type="protein sequence ID" value="KAK1761937.1"/>
    <property type="molecule type" value="Genomic_DNA"/>
</dbReference>
<dbReference type="RefSeq" id="XP_060278150.1">
    <property type="nucleotide sequence ID" value="XM_060432189.1"/>
</dbReference>
<dbReference type="GO" id="GO:0046872">
    <property type="term" value="F:metal ion binding"/>
    <property type="evidence" value="ECO:0007669"/>
    <property type="project" value="UniProtKB-KW"/>
</dbReference>
<evidence type="ECO:0000313" key="5">
    <source>
        <dbReference type="Proteomes" id="UP001244011"/>
    </source>
</evidence>
<comment type="similarity">
    <text evidence="1">Belongs to the FAH family.</text>
</comment>
<comment type="caution">
    <text evidence="4">The sequence shown here is derived from an EMBL/GenBank/DDBJ whole genome shotgun (WGS) entry which is preliminary data.</text>
</comment>
<gene>
    <name evidence="4" type="ORF">QBC33DRAFT_603600</name>
</gene>
<proteinExistence type="inferred from homology"/>
<evidence type="ECO:0000313" key="4">
    <source>
        <dbReference type="EMBL" id="KAK1761937.1"/>
    </source>
</evidence>
<dbReference type="Proteomes" id="UP001244011">
    <property type="component" value="Unassembled WGS sequence"/>
</dbReference>
<dbReference type="Pfam" id="PF01557">
    <property type="entry name" value="FAA_hydrolase"/>
    <property type="match status" value="1"/>
</dbReference>
<accession>A0AAJ0FCA9</accession>
<evidence type="ECO:0000256" key="2">
    <source>
        <dbReference type="ARBA" id="ARBA00022723"/>
    </source>
</evidence>
<dbReference type="InterPro" id="IPR011234">
    <property type="entry name" value="Fumarylacetoacetase-like_C"/>
</dbReference>
<name>A0AAJ0FCA9_9PEZI</name>
<feature type="domain" description="Fumarylacetoacetase-like C-terminal" evidence="3">
    <location>
        <begin position="79"/>
        <end position="286"/>
    </location>
</feature>